<keyword evidence="7" id="KW-0029">Amino-acid transport</keyword>
<evidence type="ECO:0000256" key="7">
    <source>
        <dbReference type="ARBA" id="ARBA00022970"/>
    </source>
</evidence>
<protein>
    <submittedName>
        <fullName evidence="10">Amino acid ABC transporter ATP-binding protein, PAAT family</fullName>
    </submittedName>
</protein>
<keyword evidence="3" id="KW-0813">Transport</keyword>
<reference evidence="10 11" key="1">
    <citation type="submission" date="2016-11" db="EMBL/GenBank/DDBJ databases">
        <authorList>
            <person name="Jaros S."/>
            <person name="Januszkiewicz K."/>
            <person name="Wedrychowicz H."/>
        </authorList>
    </citation>
    <scope>NUCLEOTIDE SEQUENCE [LARGE SCALE GENOMIC DNA]</scope>
    <source>
        <strain evidence="10 11">DSM 3089</strain>
    </source>
</reference>
<dbReference type="EMBL" id="FQXP01000015">
    <property type="protein sequence ID" value="SHI11664.1"/>
    <property type="molecule type" value="Genomic_DNA"/>
</dbReference>
<dbReference type="GO" id="GO:0005524">
    <property type="term" value="F:ATP binding"/>
    <property type="evidence" value="ECO:0007669"/>
    <property type="project" value="UniProtKB-KW"/>
</dbReference>
<gene>
    <name evidence="10" type="ORF">SAMN02745196_02964</name>
</gene>
<proteinExistence type="inferred from homology"/>
<name>A0A1M5YIA6_9CLOT</name>
<dbReference type="Gene3D" id="3.40.50.300">
    <property type="entry name" value="P-loop containing nucleotide triphosphate hydrolases"/>
    <property type="match status" value="1"/>
</dbReference>
<dbReference type="RefSeq" id="WP_072832771.1">
    <property type="nucleotide sequence ID" value="NZ_FQXP01000015.1"/>
</dbReference>
<comment type="similarity">
    <text evidence="2">Belongs to the ABC transporter superfamily.</text>
</comment>
<dbReference type="InterPro" id="IPR030679">
    <property type="entry name" value="ABC_ATPase_HisP-typ"/>
</dbReference>
<accession>A0A1M5YIA6</accession>
<dbReference type="InterPro" id="IPR050086">
    <property type="entry name" value="MetN_ABC_transporter-like"/>
</dbReference>
<dbReference type="InterPro" id="IPR003593">
    <property type="entry name" value="AAA+_ATPase"/>
</dbReference>
<evidence type="ECO:0000256" key="2">
    <source>
        <dbReference type="ARBA" id="ARBA00005417"/>
    </source>
</evidence>
<dbReference type="InterPro" id="IPR017871">
    <property type="entry name" value="ABC_transporter-like_CS"/>
</dbReference>
<dbReference type="OrthoDB" id="9804199at2"/>
<evidence type="ECO:0000256" key="1">
    <source>
        <dbReference type="ARBA" id="ARBA00004202"/>
    </source>
</evidence>
<evidence type="ECO:0000256" key="4">
    <source>
        <dbReference type="ARBA" id="ARBA00022475"/>
    </source>
</evidence>
<dbReference type="InterPro" id="IPR003439">
    <property type="entry name" value="ABC_transporter-like_ATP-bd"/>
</dbReference>
<comment type="subcellular location">
    <subcellularLocation>
        <location evidence="1">Cell membrane</location>
        <topology evidence="1">Peripheral membrane protein</topology>
    </subcellularLocation>
</comment>
<dbReference type="PIRSF" id="PIRSF039085">
    <property type="entry name" value="ABC_ATPase_HisP"/>
    <property type="match status" value="1"/>
</dbReference>
<dbReference type="SMART" id="SM00382">
    <property type="entry name" value="AAA"/>
    <property type="match status" value="1"/>
</dbReference>
<evidence type="ECO:0000256" key="6">
    <source>
        <dbReference type="ARBA" id="ARBA00022840"/>
    </source>
</evidence>
<keyword evidence="4" id="KW-1003">Cell membrane</keyword>
<dbReference type="GO" id="GO:0016887">
    <property type="term" value="F:ATP hydrolysis activity"/>
    <property type="evidence" value="ECO:0007669"/>
    <property type="project" value="InterPro"/>
</dbReference>
<keyword evidence="8" id="KW-0472">Membrane</keyword>
<dbReference type="GO" id="GO:0005886">
    <property type="term" value="C:plasma membrane"/>
    <property type="evidence" value="ECO:0007669"/>
    <property type="project" value="UniProtKB-SubCell"/>
</dbReference>
<dbReference type="PANTHER" id="PTHR43166">
    <property type="entry name" value="AMINO ACID IMPORT ATP-BINDING PROTEIN"/>
    <property type="match status" value="1"/>
</dbReference>
<dbReference type="Pfam" id="PF00005">
    <property type="entry name" value="ABC_tran"/>
    <property type="match status" value="1"/>
</dbReference>
<organism evidence="10 11">
    <name type="scientific">Clostridium collagenovorans DSM 3089</name>
    <dbReference type="NCBI Taxonomy" id="1121306"/>
    <lineage>
        <taxon>Bacteria</taxon>
        <taxon>Bacillati</taxon>
        <taxon>Bacillota</taxon>
        <taxon>Clostridia</taxon>
        <taxon>Eubacteriales</taxon>
        <taxon>Clostridiaceae</taxon>
        <taxon>Clostridium</taxon>
    </lineage>
</organism>
<dbReference type="InterPro" id="IPR027417">
    <property type="entry name" value="P-loop_NTPase"/>
</dbReference>
<keyword evidence="5" id="KW-0547">Nucleotide-binding</keyword>
<keyword evidence="11" id="KW-1185">Reference proteome</keyword>
<dbReference type="GO" id="GO:0015424">
    <property type="term" value="F:ABC-type amino acid transporter activity"/>
    <property type="evidence" value="ECO:0007669"/>
    <property type="project" value="InterPro"/>
</dbReference>
<dbReference type="AlphaFoldDB" id="A0A1M5YIA6"/>
<sequence length="223" mass="24697">MIKVRNINKSFKGIQVLEDVSFDLEQGEILSIIGPSGAGKTTLLRTINALEKCDNGNIYIDDKCLCKDGEYIKGKELREIRRDLSFVFQSLNLFPHMTVMENISEAVINVLEVNKADALKKCAEILKNLGLEEKENSYPYELSGGQRQRVAIGRALAMEPKYICFDEPTSALDPSLTCEVANIIKGLAKDGIGILIITHDMEFVSKVSTRVLELGSGKVKVTN</sequence>
<dbReference type="PANTHER" id="PTHR43166:SF9">
    <property type="entry name" value="GLUTAMATE_ASPARTATE IMPORT ATP-BINDING PROTEIN GLTL"/>
    <property type="match status" value="1"/>
</dbReference>
<evidence type="ECO:0000256" key="3">
    <source>
        <dbReference type="ARBA" id="ARBA00022448"/>
    </source>
</evidence>
<keyword evidence="6 10" id="KW-0067">ATP-binding</keyword>
<evidence type="ECO:0000313" key="10">
    <source>
        <dbReference type="EMBL" id="SHI11664.1"/>
    </source>
</evidence>
<dbReference type="PROSITE" id="PS00211">
    <property type="entry name" value="ABC_TRANSPORTER_1"/>
    <property type="match status" value="1"/>
</dbReference>
<dbReference type="PROSITE" id="PS50893">
    <property type="entry name" value="ABC_TRANSPORTER_2"/>
    <property type="match status" value="1"/>
</dbReference>
<evidence type="ECO:0000256" key="5">
    <source>
        <dbReference type="ARBA" id="ARBA00022741"/>
    </source>
</evidence>
<evidence type="ECO:0000259" key="9">
    <source>
        <dbReference type="PROSITE" id="PS50893"/>
    </source>
</evidence>
<dbReference type="STRING" id="1121306.SAMN02745196_02964"/>
<feature type="domain" description="ABC transporter" evidence="9">
    <location>
        <begin position="2"/>
        <end position="223"/>
    </location>
</feature>
<dbReference type="Proteomes" id="UP000184526">
    <property type="component" value="Unassembled WGS sequence"/>
</dbReference>
<evidence type="ECO:0000256" key="8">
    <source>
        <dbReference type="ARBA" id="ARBA00023136"/>
    </source>
</evidence>
<evidence type="ECO:0000313" key="11">
    <source>
        <dbReference type="Proteomes" id="UP000184526"/>
    </source>
</evidence>
<dbReference type="SUPFAM" id="SSF52540">
    <property type="entry name" value="P-loop containing nucleoside triphosphate hydrolases"/>
    <property type="match status" value="1"/>
</dbReference>